<keyword evidence="9" id="KW-1185">Reference proteome</keyword>
<dbReference type="Gene3D" id="1.20.1250.20">
    <property type="entry name" value="MFS general substrate transporter like domains"/>
    <property type="match status" value="1"/>
</dbReference>
<dbReference type="OrthoDB" id="8904098at2759"/>
<feature type="transmembrane region" description="Helical" evidence="7">
    <location>
        <begin position="242"/>
        <end position="263"/>
    </location>
</feature>
<reference evidence="8 9" key="1">
    <citation type="journal article" date="2016" name="Mol. Biol. Evol.">
        <title>Comparative Genomics of Early-Diverging Mushroom-Forming Fungi Provides Insights into the Origins of Lignocellulose Decay Capabilities.</title>
        <authorList>
            <person name="Nagy L.G."/>
            <person name="Riley R."/>
            <person name="Tritt A."/>
            <person name="Adam C."/>
            <person name="Daum C."/>
            <person name="Floudas D."/>
            <person name="Sun H."/>
            <person name="Yadav J.S."/>
            <person name="Pangilinan J."/>
            <person name="Larsson K.H."/>
            <person name="Matsuura K."/>
            <person name="Barry K."/>
            <person name="Labutti K."/>
            <person name="Kuo R."/>
            <person name="Ohm R.A."/>
            <person name="Bhattacharya S.S."/>
            <person name="Shirouzu T."/>
            <person name="Yoshinaga Y."/>
            <person name="Martin F.M."/>
            <person name="Grigoriev I.V."/>
            <person name="Hibbett D.S."/>
        </authorList>
    </citation>
    <scope>NUCLEOTIDE SEQUENCE [LARGE SCALE GENOMIC DNA]</scope>
    <source>
        <strain evidence="8 9">HHB12029</strain>
    </source>
</reference>
<dbReference type="SUPFAM" id="SSF103473">
    <property type="entry name" value="MFS general substrate transporter"/>
    <property type="match status" value="1"/>
</dbReference>
<keyword evidence="4 7" id="KW-0812">Transmembrane</keyword>
<dbReference type="InParanoid" id="A0A165IRZ9"/>
<dbReference type="Proteomes" id="UP000077266">
    <property type="component" value="Unassembled WGS sequence"/>
</dbReference>
<keyword evidence="3" id="KW-0813">Transport</keyword>
<keyword evidence="5 7" id="KW-1133">Transmembrane helix</keyword>
<proteinExistence type="inferred from homology"/>
<feature type="transmembrane region" description="Helical" evidence="7">
    <location>
        <begin position="269"/>
        <end position="291"/>
    </location>
</feature>
<gene>
    <name evidence="8" type="ORF">EXIGLDRAFT_748996</name>
</gene>
<feature type="transmembrane region" description="Helical" evidence="7">
    <location>
        <begin position="186"/>
        <end position="203"/>
    </location>
</feature>
<name>A0A165IRZ9_EXIGL</name>
<evidence type="ECO:0000256" key="3">
    <source>
        <dbReference type="ARBA" id="ARBA00022448"/>
    </source>
</evidence>
<dbReference type="GO" id="GO:0005886">
    <property type="term" value="C:plasma membrane"/>
    <property type="evidence" value="ECO:0007669"/>
    <property type="project" value="UniProtKB-ARBA"/>
</dbReference>
<keyword evidence="6 7" id="KW-0472">Membrane</keyword>
<sequence>MTTVAHANPILDFESAPVDSKVLEKDTALAHTVDVADVDADGREPTEEELATLRKVSAGMPWPAIAMCLIEFAERASYYGSTGPFTNFIRGGLPDGSPGNTGAVAKGTAGLEQKPGALGKGGRTATALTTLFQFLAYTIPIFGGIVADTKWGRFKTICVGTAVGAIAHILLVIPAIPSVILSGNALAPFIISILILAFAAGFIKPSLAPLLCDQSPVHHQTVKTLKSGEKVIVDPSATVQRYLLVFYWSINIGAFFAIATTYAEHDVGFWLAYLLPGIIYCLMPIVLVLAYKRLYLAPPQGSVVLEASRVTKRLFANGGWKRCWKGGPAFWDAAKPSVIEQTEGAIDKKVVFWDDKFVDELKQSFDACKVFLLIPIFNLCDGGLGSTENLMTVAMKVNGVPNDLIGNFNPLVIVIATPLVNLLYTFLDKRRWTYTPMWRMATGFLLASLSMIIGAILQWKIYEESACGRFATGGDEECFTSISLWWQIPLITLPAIGEIFVNVTSYEIAYTRAPARMKGLVYSGVLFTSAISSAITLALDPVLVDPYLIWPYVALAVAGFVTAFAFPIFFKHLDKPVVFNDVDRMEGKQQPTYLAEHGSEAGESLNEKH</sequence>
<feature type="transmembrane region" description="Helical" evidence="7">
    <location>
        <begin position="438"/>
        <end position="459"/>
    </location>
</feature>
<dbReference type="InterPro" id="IPR000109">
    <property type="entry name" value="POT_fam"/>
</dbReference>
<dbReference type="AlphaFoldDB" id="A0A165IRZ9"/>
<dbReference type="FunFam" id="1.20.1250.20:FF:000085">
    <property type="entry name" value="MFS peptide transporter Ptr2"/>
    <property type="match status" value="1"/>
</dbReference>
<comment type="subcellular location">
    <subcellularLocation>
        <location evidence="1">Membrane</location>
        <topology evidence="1">Multi-pass membrane protein</topology>
    </subcellularLocation>
</comment>
<dbReference type="InterPro" id="IPR036259">
    <property type="entry name" value="MFS_trans_sf"/>
</dbReference>
<feature type="transmembrane region" description="Helical" evidence="7">
    <location>
        <begin position="549"/>
        <end position="570"/>
    </location>
</feature>
<evidence type="ECO:0000256" key="5">
    <source>
        <dbReference type="ARBA" id="ARBA00022989"/>
    </source>
</evidence>
<evidence type="ECO:0000313" key="8">
    <source>
        <dbReference type="EMBL" id="KZV93794.1"/>
    </source>
</evidence>
<evidence type="ECO:0000313" key="9">
    <source>
        <dbReference type="Proteomes" id="UP000077266"/>
    </source>
</evidence>
<evidence type="ECO:0000256" key="6">
    <source>
        <dbReference type="ARBA" id="ARBA00023136"/>
    </source>
</evidence>
<evidence type="ECO:0000256" key="2">
    <source>
        <dbReference type="ARBA" id="ARBA00005982"/>
    </source>
</evidence>
<evidence type="ECO:0000256" key="7">
    <source>
        <dbReference type="SAM" id="Phobius"/>
    </source>
</evidence>
<dbReference type="GO" id="GO:0071916">
    <property type="term" value="F:dipeptide transmembrane transporter activity"/>
    <property type="evidence" value="ECO:0007669"/>
    <property type="project" value="UniProtKB-ARBA"/>
</dbReference>
<feature type="transmembrane region" description="Helical" evidence="7">
    <location>
        <begin position="520"/>
        <end position="543"/>
    </location>
</feature>
<evidence type="ECO:0000256" key="1">
    <source>
        <dbReference type="ARBA" id="ARBA00004141"/>
    </source>
</evidence>
<dbReference type="EMBL" id="KV425984">
    <property type="protein sequence ID" value="KZV93794.1"/>
    <property type="molecule type" value="Genomic_DNA"/>
</dbReference>
<comment type="similarity">
    <text evidence="2">Belongs to the major facilitator superfamily. Proton-dependent oligopeptide transporter (POT/PTR) (TC 2.A.17) family.</text>
</comment>
<feature type="transmembrane region" description="Helical" evidence="7">
    <location>
        <begin position="404"/>
        <end position="426"/>
    </location>
</feature>
<accession>A0A165IRZ9</accession>
<protein>
    <submittedName>
        <fullName evidence="8">PTR2-domain-containing protein</fullName>
    </submittedName>
</protein>
<dbReference type="Pfam" id="PF00854">
    <property type="entry name" value="PTR2"/>
    <property type="match status" value="1"/>
</dbReference>
<evidence type="ECO:0000256" key="4">
    <source>
        <dbReference type="ARBA" id="ARBA00022692"/>
    </source>
</evidence>
<organism evidence="8 9">
    <name type="scientific">Exidia glandulosa HHB12029</name>
    <dbReference type="NCBI Taxonomy" id="1314781"/>
    <lineage>
        <taxon>Eukaryota</taxon>
        <taxon>Fungi</taxon>
        <taxon>Dikarya</taxon>
        <taxon>Basidiomycota</taxon>
        <taxon>Agaricomycotina</taxon>
        <taxon>Agaricomycetes</taxon>
        <taxon>Auriculariales</taxon>
        <taxon>Exidiaceae</taxon>
        <taxon>Exidia</taxon>
    </lineage>
</organism>
<feature type="transmembrane region" description="Helical" evidence="7">
    <location>
        <begin position="157"/>
        <end position="180"/>
    </location>
</feature>
<dbReference type="PANTHER" id="PTHR11654">
    <property type="entry name" value="OLIGOPEPTIDE TRANSPORTER-RELATED"/>
    <property type="match status" value="1"/>
</dbReference>